<dbReference type="EMBL" id="JAGPNL010000002">
    <property type="protein sequence ID" value="MBQ0827186.1"/>
    <property type="molecule type" value="Genomic_DNA"/>
</dbReference>
<dbReference type="InterPro" id="IPR038721">
    <property type="entry name" value="IS701-like_DDE_dom"/>
</dbReference>
<proteinExistence type="predicted"/>
<accession>A0A941B0T9</accession>
<name>A0A941B0T9_9ACTN</name>
<dbReference type="RefSeq" id="WP_210871261.1">
    <property type="nucleotide sequence ID" value="NZ_JAGPNL010000002.1"/>
</dbReference>
<dbReference type="PANTHER" id="PTHR33627">
    <property type="entry name" value="TRANSPOSASE"/>
    <property type="match status" value="1"/>
</dbReference>
<gene>
    <name evidence="3" type="ORF">J5Y05_11760</name>
</gene>
<comment type="caution">
    <text evidence="3">The sequence shown here is derived from an EMBL/GenBank/DDBJ whole genome shotgun (WGS) entry which is preliminary data.</text>
</comment>
<feature type="compositionally biased region" description="Low complexity" evidence="1">
    <location>
        <begin position="223"/>
        <end position="235"/>
    </location>
</feature>
<evidence type="ECO:0000256" key="1">
    <source>
        <dbReference type="SAM" id="MobiDB-lite"/>
    </source>
</evidence>
<sequence>MGELVLRVLGPLARRDQRRSGALYLRGLLTVTGPKTIRNIASHTAVPADVQRLHHFISDSTWCWRPVRTALARHMARPAPPRAWLLHTVTVPRPHRAGAGVDHFIDPRTGHPVSAQRAAGLWAVTEWGAYPVDWHLRLTPRWLEDPLLRERAAIPQDATALDTVTAGLDMALDPACRAAAPTAPLLLDARDAAAGPIAARLTAAGLPYLLRISASHPLHPVTSATATGYGTAPATGHGGPGRGTGRPPTARPLTASTARQLAVAAGYGRLCTPGPGGGRSDIARVPCRPADAPPGPRHRHLLFARRDSARPRDTTFWLTGPMRLPTSALLRLTTAFEQATGDVTATAGRTGLYDFEGRTFAGWHRHTTLASVAHAATLLRSRAGHLPGPPPLPALLPPHLPALLPPHPAP</sequence>
<keyword evidence="4" id="KW-1185">Reference proteome</keyword>
<dbReference type="Pfam" id="PF13546">
    <property type="entry name" value="DDE_5"/>
    <property type="match status" value="1"/>
</dbReference>
<evidence type="ECO:0000313" key="4">
    <source>
        <dbReference type="Proteomes" id="UP000677875"/>
    </source>
</evidence>
<dbReference type="PANTHER" id="PTHR33627:SF1">
    <property type="entry name" value="TRANSPOSASE"/>
    <property type="match status" value="1"/>
</dbReference>
<dbReference type="Proteomes" id="UP000677875">
    <property type="component" value="Unassembled WGS sequence"/>
</dbReference>
<dbReference type="AlphaFoldDB" id="A0A941B0T9"/>
<dbReference type="InterPro" id="IPR039365">
    <property type="entry name" value="IS701-like"/>
</dbReference>
<feature type="region of interest" description="Disordered" evidence="1">
    <location>
        <begin position="223"/>
        <end position="253"/>
    </location>
</feature>
<protein>
    <submittedName>
        <fullName evidence="3">Transposase</fullName>
    </submittedName>
</protein>
<evidence type="ECO:0000259" key="2">
    <source>
        <dbReference type="Pfam" id="PF13546"/>
    </source>
</evidence>
<evidence type="ECO:0000313" key="3">
    <source>
        <dbReference type="EMBL" id="MBQ0827186.1"/>
    </source>
</evidence>
<reference evidence="3" key="1">
    <citation type="submission" date="2021-04" db="EMBL/GenBank/DDBJ databases">
        <title>Genome seq and assembly of Streptomyces sp. RG38.</title>
        <authorList>
            <person name="Chhetri G."/>
        </authorList>
    </citation>
    <scope>NUCLEOTIDE SEQUENCE</scope>
    <source>
        <strain evidence="3">RG38</strain>
    </source>
</reference>
<feature type="domain" description="Transposase IS701-like DDE" evidence="2">
    <location>
        <begin position="10"/>
        <end position="252"/>
    </location>
</feature>
<organism evidence="3 4">
    <name type="scientific">Streptomyces tagetis</name>
    <dbReference type="NCBI Taxonomy" id="2820809"/>
    <lineage>
        <taxon>Bacteria</taxon>
        <taxon>Bacillati</taxon>
        <taxon>Actinomycetota</taxon>
        <taxon>Actinomycetes</taxon>
        <taxon>Kitasatosporales</taxon>
        <taxon>Streptomycetaceae</taxon>
        <taxon>Streptomyces</taxon>
    </lineage>
</organism>